<dbReference type="EMBL" id="WTVH01000027">
    <property type="protein sequence ID" value="NMF94328.1"/>
    <property type="molecule type" value="Genomic_DNA"/>
</dbReference>
<gene>
    <name evidence="4" type="ORF">GO608_13440</name>
</gene>
<organism evidence="4 5">
    <name type="scientific">Aromatoleum buckelii</name>
    <dbReference type="NCBI Taxonomy" id="200254"/>
    <lineage>
        <taxon>Bacteria</taxon>
        <taxon>Pseudomonadati</taxon>
        <taxon>Pseudomonadota</taxon>
        <taxon>Betaproteobacteria</taxon>
        <taxon>Rhodocyclales</taxon>
        <taxon>Rhodocyclaceae</taxon>
        <taxon>Aromatoleum</taxon>
    </lineage>
</organism>
<name>A0ABX1N504_9RHOO</name>
<feature type="coiled-coil region" evidence="1">
    <location>
        <begin position="1288"/>
        <end position="1315"/>
    </location>
</feature>
<protein>
    <submittedName>
        <fullName evidence="4">DUF4157 domain-containing protein</fullName>
    </submittedName>
</protein>
<evidence type="ECO:0000259" key="3">
    <source>
        <dbReference type="Pfam" id="PF13699"/>
    </source>
</evidence>
<proteinExistence type="predicted"/>
<dbReference type="Pfam" id="PF13699">
    <property type="entry name" value="eCIS_core"/>
    <property type="match status" value="1"/>
</dbReference>
<evidence type="ECO:0000313" key="5">
    <source>
        <dbReference type="Proteomes" id="UP000601990"/>
    </source>
</evidence>
<feature type="compositionally biased region" description="Basic residues" evidence="2">
    <location>
        <begin position="11"/>
        <end position="20"/>
    </location>
</feature>
<keyword evidence="1" id="KW-0175">Coiled coil</keyword>
<reference evidence="4" key="1">
    <citation type="submission" date="2019-12" db="EMBL/GenBank/DDBJ databases">
        <title>Comparative genomics gives insights into the taxonomy of the Azoarcus-Aromatoleum group and reveals separate origins of nif in the plant-associated Azoarcus and non-plant-associated Aromatoleum sub-groups.</title>
        <authorList>
            <person name="Lafos M."/>
            <person name="Maluk M."/>
            <person name="Batista M."/>
            <person name="Junghare M."/>
            <person name="Carmona M."/>
            <person name="Faoro H."/>
            <person name="Cruz L.M."/>
            <person name="Battistoni F."/>
            <person name="De Souza E."/>
            <person name="Pedrosa F."/>
            <person name="Chen W.-M."/>
            <person name="Poole P.S."/>
            <person name="Dixon R.A."/>
            <person name="James E.K."/>
        </authorList>
    </citation>
    <scope>NUCLEOTIDE SEQUENCE</scope>
    <source>
        <strain evidence="4">U120</strain>
    </source>
</reference>
<evidence type="ECO:0000256" key="2">
    <source>
        <dbReference type="SAM" id="MobiDB-lite"/>
    </source>
</evidence>
<dbReference type="InterPro" id="IPR025295">
    <property type="entry name" value="eCIS_core_dom"/>
</dbReference>
<feature type="region of interest" description="Disordered" evidence="2">
    <location>
        <begin position="74"/>
        <end position="109"/>
    </location>
</feature>
<keyword evidence="5" id="KW-1185">Reference proteome</keyword>
<evidence type="ECO:0000313" key="4">
    <source>
        <dbReference type="EMBL" id="NMF94328.1"/>
    </source>
</evidence>
<feature type="region of interest" description="Disordered" evidence="2">
    <location>
        <begin position="1"/>
        <end position="46"/>
    </location>
</feature>
<dbReference type="RefSeq" id="WP_169199558.1">
    <property type="nucleotide sequence ID" value="NZ_WTVH02000001.1"/>
</dbReference>
<accession>A0ABX1N504</accession>
<feature type="domain" description="eCIS core" evidence="3">
    <location>
        <begin position="124"/>
        <end position="196"/>
    </location>
</feature>
<evidence type="ECO:0000256" key="1">
    <source>
        <dbReference type="SAM" id="Coils"/>
    </source>
</evidence>
<comment type="caution">
    <text evidence="4">The sequence shown here is derived from an EMBL/GenBank/DDBJ whole genome shotgun (WGS) entry which is preliminary data.</text>
</comment>
<sequence>MKARDFEPVPARRRPARTARPHPGTHGAALPAAETPRPAGNQDVLHQLGIRARLTVSEPGDADEREADHQADAFVTSRPLARPCSGCAPDSPTLSRKADDSPAPPPVTTRAVAGVAGSRGEVMAPAVRRPFERFFATDLGHVRVHDNHAAAHAARALGARAFTRGADIYFGVGRFAPASEEGRHLLAHELAHTLQSGPDRVRRQTEHCKEALPESPPAPTCRPSPGVADGGVTKPVVEAVGRGDVHAVTGRLDTRTIPELKAIRTAVHDENKVLLERWLIAPVRAAAWKSAAATALPLLGPLVPGAGLAAPLLAGSLRTSGRAAAATANKGLSLLWPAIPLLERLALYDEGYRVVEQAQIEVICSTPMAERREALCDVARLDAVYKKMEASEEYEARLLIKPEDRYEAVDQFVLRAQGIVSDDEDPLFTALLQLSPADRKRLWKAREQKLRALVMDDFFADLRLQRLQELVQGGEVQALIARLQLATERRKDDPAGVQAVVDRVVALFRERRTLQLKLKSPGLSADERKKAEARIEELKELDKLLDFQRSETGVLPPNTFMAMLAEARGAEGFGADVARFGEFVEAKDAEKFAIDAARQRILLSAGDADAIALIIKTLHAPPVDLAPGTEAREREHRQHLANIAFRQKVLDNGPVQGVIAGLKGSEQRRVKDAIAADRYDEVYAQAHAALNAARWGEFFQVVFKIAQNPAWKKKFEEEATQHVGAASVFARADAAGEPGKVMREILADPRRLPLAKILAYSGNVELIRDAFADIGEEQRAQLQLGYFLTKQPPAGALTKAQDDALQAYRKLESEVRASQTTAGIFSRSGFTAVLIAVLGSEPTAAELASDEGRYQAAAIMYEQQLARLALGRGVVQHFTETDETMDAAAREFEALWLRVRDRKKLSMIDYSTLVALHQRFESRTQEFVDTGNMIGEMAGMVAATVAGIVVVAATGGAATPAVIALAAAAGAGSRVVTREMFGGEYYKALSDEGARDALLGAVDAALAVVGGQLASRGTELLGFGGRALTSNAARLAGEVTEQATQKFARKVAASAVEGALDGAFSGSISEAFGAMTDARTWRRGIANGLAQVGQAALVGGLAGLGGGAVAGAALATLGHGTSWLRNAVAMQGLESTLRQAGVEPTLKAAREAALRGDLKAMNELVDKLEAHLTQDQARVLREQLYADFRSAARHPPGTVVGKEREAVLAKTAGKSDGKTLTAAERQAEIDVVAASQPQPSTVAGYVDEVDLGNQHVWRRRPDGTWCRFSVKTLCGTTIPGAKPPSPEQLQKLQKLESAQARVAEAQEKVGFIRQEYDLLRKLETQQPPMRVGALSPSERETLAAVFGERDPASLTLADVQAARADRARELAKTTQIEIPNLLKAAEKARRETAEGVYKQLRARSPGDVRDQIIARARNAEGKTIDEISHAPLATSNMWVDHVVPLREMIDMDGFLLLLPDEQLKLANELTNLKAMKAAANQSRNARPFAAWPQGLEHYTKEQLAAMAQAEAKLRETLQARINEMLARRGVSR</sequence>
<dbReference type="Proteomes" id="UP000601990">
    <property type="component" value="Unassembled WGS sequence"/>
</dbReference>